<feature type="region of interest" description="Disordered" evidence="3">
    <location>
        <begin position="279"/>
        <end position="309"/>
    </location>
</feature>
<feature type="domain" description="ABC transporter" evidence="4">
    <location>
        <begin position="344"/>
        <end position="547"/>
    </location>
</feature>
<dbReference type="InterPro" id="IPR003439">
    <property type="entry name" value="ABC_transporter-like_ATP-bd"/>
</dbReference>
<evidence type="ECO:0000259" key="4">
    <source>
        <dbReference type="PROSITE" id="PS50893"/>
    </source>
</evidence>
<evidence type="ECO:0000256" key="1">
    <source>
        <dbReference type="ARBA" id="ARBA00022741"/>
    </source>
</evidence>
<dbReference type="EMBL" id="BJNY01000006">
    <property type="protein sequence ID" value="GED05670.1"/>
    <property type="molecule type" value="Genomic_DNA"/>
</dbReference>
<evidence type="ECO:0000256" key="2">
    <source>
        <dbReference type="ARBA" id="ARBA00022840"/>
    </source>
</evidence>
<evidence type="ECO:0000313" key="5">
    <source>
        <dbReference type="EMBL" id="GED05670.1"/>
    </source>
</evidence>
<dbReference type="FunFam" id="3.40.50.300:FF:000011">
    <property type="entry name" value="Putative ABC transporter ATP-binding component"/>
    <property type="match status" value="1"/>
</dbReference>
<dbReference type="GO" id="GO:0005524">
    <property type="term" value="F:ATP binding"/>
    <property type="evidence" value="ECO:0007669"/>
    <property type="project" value="UniProtKB-KW"/>
</dbReference>
<dbReference type="InterPro" id="IPR051309">
    <property type="entry name" value="ABCF_ATPase"/>
</dbReference>
<sequence>MTATLVAKDLTGGHTHRTLFANLNFTAAPGDVYGVVGANGAGKSTLLRLLAGADTPQGGGVSTAPASAFIGWMPQEHERIAGETIAGYIARRTGCAAATAAMEATAESLGTGTSEAEDAYATAFDHWMASGAMDLDERIPATLADLGFTLPEDTLMTALSGGQVARVALASLLLSRFDVVLLDEPTNDLDLDGLQRLEKFVASLRSPVILVSHDREFLARCTTGIIELDLAQNQVAVYEGGYDSYLQEREVNRTHAREAYEQFKGQKADLEARARTQREWSSQGVRNAMRKAPDSDKLKRRANSESATKQAAKVRQMESRIARLEEVAEPRKEWVLQFSIAAAPRGSSVMCTLNEAVLNLGSFTFGPVSVQVNAGDRIGIVGPNGAGKSTLLDLLLGQLQPDSGSSTLGTSVAIGQIDQARSQLSAELDLGSAFEAAVPEYSSSEARTLLAKFGLKAAQTASLVKDLSPGERTRASMALLQARGVNLLVLDEPTNHLDLPAIEQLEQALESYEGALLLVTHDRRMLENVRLDARWEVNAGTVRVQYS</sequence>
<protein>
    <submittedName>
        <fullName evidence="5">Heme ABC transporter ATP-binding protein</fullName>
    </submittedName>
</protein>
<feature type="domain" description="ABC transporter" evidence="4">
    <location>
        <begin position="5"/>
        <end position="264"/>
    </location>
</feature>
<keyword evidence="6" id="KW-1185">Reference proteome</keyword>
<gene>
    <name evidence="5" type="ORF">AUR04nite_12020</name>
</gene>
<dbReference type="GO" id="GO:0016887">
    <property type="term" value="F:ATP hydrolysis activity"/>
    <property type="evidence" value="ECO:0007669"/>
    <property type="project" value="InterPro"/>
</dbReference>
<dbReference type="Gene3D" id="3.40.50.300">
    <property type="entry name" value="P-loop containing nucleotide triphosphate hydrolases"/>
    <property type="match status" value="2"/>
</dbReference>
<proteinExistence type="predicted"/>
<dbReference type="CDD" id="cd03221">
    <property type="entry name" value="ABCF_EF-3"/>
    <property type="match status" value="2"/>
</dbReference>
<dbReference type="RefSeq" id="WP_141362979.1">
    <property type="nucleotide sequence ID" value="NZ_BAAAJL010000007.1"/>
</dbReference>
<evidence type="ECO:0000256" key="3">
    <source>
        <dbReference type="SAM" id="MobiDB-lite"/>
    </source>
</evidence>
<dbReference type="PROSITE" id="PS50893">
    <property type="entry name" value="ABC_TRANSPORTER_2"/>
    <property type="match status" value="2"/>
</dbReference>
<dbReference type="Proteomes" id="UP000316612">
    <property type="component" value="Unassembled WGS sequence"/>
</dbReference>
<dbReference type="AlphaFoldDB" id="A0A4Y4DQ57"/>
<dbReference type="PANTHER" id="PTHR42855:SF1">
    <property type="entry name" value="ABC TRANSPORTER DOMAIN-CONTAINING PROTEIN"/>
    <property type="match status" value="1"/>
</dbReference>
<dbReference type="SUPFAM" id="SSF52540">
    <property type="entry name" value="P-loop containing nucleoside triphosphate hydrolases"/>
    <property type="match status" value="2"/>
</dbReference>
<accession>A0A4Y4DQ57</accession>
<dbReference type="SMART" id="SM00382">
    <property type="entry name" value="AAA"/>
    <property type="match status" value="2"/>
</dbReference>
<dbReference type="OrthoDB" id="3239744at2"/>
<dbReference type="InterPro" id="IPR003593">
    <property type="entry name" value="AAA+_ATPase"/>
</dbReference>
<name>A0A4Y4DQ57_GLUUR</name>
<dbReference type="PANTHER" id="PTHR42855">
    <property type="entry name" value="ABC TRANSPORTER ATP-BINDING SUBUNIT"/>
    <property type="match status" value="1"/>
</dbReference>
<organism evidence="5 6">
    <name type="scientific">Glutamicibacter uratoxydans</name>
    <name type="common">Arthrobacter uratoxydans</name>
    <dbReference type="NCBI Taxonomy" id="43667"/>
    <lineage>
        <taxon>Bacteria</taxon>
        <taxon>Bacillati</taxon>
        <taxon>Actinomycetota</taxon>
        <taxon>Actinomycetes</taxon>
        <taxon>Micrococcales</taxon>
        <taxon>Micrococcaceae</taxon>
        <taxon>Glutamicibacter</taxon>
    </lineage>
</organism>
<dbReference type="Pfam" id="PF00005">
    <property type="entry name" value="ABC_tran"/>
    <property type="match status" value="2"/>
</dbReference>
<dbReference type="InterPro" id="IPR027417">
    <property type="entry name" value="P-loop_NTPase"/>
</dbReference>
<reference evidence="5 6" key="1">
    <citation type="submission" date="2019-06" db="EMBL/GenBank/DDBJ databases">
        <title>Whole genome shotgun sequence of Glutamicibacter uratoxydans NBRC 15515.</title>
        <authorList>
            <person name="Hosoyama A."/>
            <person name="Uohara A."/>
            <person name="Ohji S."/>
            <person name="Ichikawa N."/>
        </authorList>
    </citation>
    <scope>NUCLEOTIDE SEQUENCE [LARGE SCALE GENOMIC DNA]</scope>
    <source>
        <strain evidence="5 6">NBRC 15515</strain>
    </source>
</reference>
<keyword evidence="1" id="KW-0547">Nucleotide-binding</keyword>
<comment type="caution">
    <text evidence="5">The sequence shown here is derived from an EMBL/GenBank/DDBJ whole genome shotgun (WGS) entry which is preliminary data.</text>
</comment>
<keyword evidence="2 5" id="KW-0067">ATP-binding</keyword>
<evidence type="ECO:0000313" key="6">
    <source>
        <dbReference type="Proteomes" id="UP000316612"/>
    </source>
</evidence>